<protein>
    <submittedName>
        <fullName evidence="8">TonB-dependent receptor</fullName>
    </submittedName>
</protein>
<feature type="domain" description="TonB-dependent receptor plug" evidence="7">
    <location>
        <begin position="73"/>
        <end position="183"/>
    </location>
</feature>
<evidence type="ECO:0000256" key="4">
    <source>
        <dbReference type="RuleBase" id="RU003357"/>
    </source>
</evidence>
<gene>
    <name evidence="8" type="ORF">ACFOLC_13365</name>
</gene>
<keyword evidence="8" id="KW-0675">Receptor</keyword>
<evidence type="ECO:0000259" key="7">
    <source>
        <dbReference type="Pfam" id="PF07715"/>
    </source>
</evidence>
<dbReference type="EMBL" id="JBHRXK010000007">
    <property type="protein sequence ID" value="MFC3551993.1"/>
    <property type="molecule type" value="Genomic_DNA"/>
</dbReference>
<dbReference type="InterPro" id="IPR036942">
    <property type="entry name" value="Beta-barrel_TonB_sf"/>
</dbReference>
<dbReference type="InterPro" id="IPR037066">
    <property type="entry name" value="Plug_dom_sf"/>
</dbReference>
<name>A0ABV7RTA6_9GAMM</name>
<dbReference type="InterPro" id="IPR012910">
    <property type="entry name" value="Plug_dom"/>
</dbReference>
<evidence type="ECO:0000256" key="2">
    <source>
        <dbReference type="ARBA" id="ARBA00023136"/>
    </source>
</evidence>
<keyword evidence="5" id="KW-0732">Signal</keyword>
<feature type="signal peptide" evidence="5">
    <location>
        <begin position="1"/>
        <end position="29"/>
    </location>
</feature>
<feature type="domain" description="TonB-dependent receptor-like beta-barrel" evidence="6">
    <location>
        <begin position="450"/>
        <end position="960"/>
    </location>
</feature>
<dbReference type="InterPro" id="IPR000531">
    <property type="entry name" value="Beta-barrel_TonB"/>
</dbReference>
<accession>A0ABV7RTA6</accession>
<comment type="caution">
    <text evidence="8">The sequence shown here is derived from an EMBL/GenBank/DDBJ whole genome shotgun (WGS) entry which is preliminary data.</text>
</comment>
<dbReference type="Gene3D" id="2.40.170.20">
    <property type="entry name" value="TonB-dependent receptor, beta-barrel domain"/>
    <property type="match status" value="1"/>
</dbReference>
<dbReference type="SUPFAM" id="SSF56935">
    <property type="entry name" value="Porins"/>
    <property type="match status" value="1"/>
</dbReference>
<evidence type="ECO:0000256" key="3">
    <source>
        <dbReference type="ARBA" id="ARBA00023237"/>
    </source>
</evidence>
<sequence>MNKQVTATRIAPLAAAIAVTLLAANAAWAQQAPQAEQVSSTQAAAPAQDEVTELDQVIVLGVRGAQTQAIGTKHDAAQILDSISAEDIGKLPDVTIADSLQRVTGVQIRRSAGEGAQINIRGMPQVQTTMNGELFLSAGGGDQYGQPNLGTAQPDFVDVPPTLFSGVDVIKSQTAADLEGGISGTVSFRTRRPFDLPAGWTFSGQAEGSYGDRSEEWNQLYSGLMSYRDERWGALLTVSYSEATLENKRPSVWSNGAQKSCEGNVGFDFNGDGAIGCNFDSANKPRDYFYNWVATELENRISERERAGINGAFQFNVNDSLTLVGDVAYTKMDNTDKSVAAQLHSGWATDQLQPGSVVDGNGVLEYGVFHYNRFQAHSFAAPSTSKSLNTNLELRFDNGGPLHGTLRWVHGDSSRDYDEARADSLVSRGNMITLPDGTTQWANANGLEAVDAAIDFRGEFPQLTMLTDVSNPQNWQLMSTWAQGNKMDAGLDAYRADATWEFMDDSVLKSVQFGARYGERDFEYDAYRYLSPVSPGPCSDPNLALYYFKDPMVTDACTGNAEARILPYTSVPGYWTYFNNFDPVKINGLGANGLPAVNPDVMEDPVAYLNSLYPGNVAYTNAPESYKVEEETLSGYFLANLEGRTGSNGIPWYANLGVRIVQTQTYIDQYQIDGSVFIGSHSWNGVNPAQGVNRIEKTRTDILPALNLSFDLSDEQKLRFGYNKAVARQSLPDLGRGMVSFYAVNGTPPRNPDLPADAALFLSGRSGNPDLEPYEANYYNGSWEWYFADAALFNVGVFLIDVKNSPASVTQVEPIPDADGVVRAGGPVERIVNGGPGTIKGFEVGYQQAFDFLPGWLSGFGANLNYTYSDADTTGEDIDGNTLPVGDNSKHQYNAILWYQKDKLQARLAYNWRSERFAQMNTAAWGDQLAIWNEDVGYLDASVSYDITQNFTVYVQGTNLTDEHEKRYAQWSNHYYDQSIFDRRYYVGVRVRF</sequence>
<dbReference type="PANTHER" id="PTHR40980:SF3">
    <property type="entry name" value="TONB-DEPENDENT RECEPTOR-LIKE BETA-BARREL DOMAIN-CONTAINING PROTEIN"/>
    <property type="match status" value="1"/>
</dbReference>
<keyword evidence="4" id="KW-0798">TonB box</keyword>
<organism evidence="8 9">
    <name type="scientific">Lysobacter cavernae</name>
    <dbReference type="NCBI Taxonomy" id="1685901"/>
    <lineage>
        <taxon>Bacteria</taxon>
        <taxon>Pseudomonadati</taxon>
        <taxon>Pseudomonadota</taxon>
        <taxon>Gammaproteobacteria</taxon>
        <taxon>Lysobacterales</taxon>
        <taxon>Lysobacteraceae</taxon>
        <taxon>Lysobacter</taxon>
    </lineage>
</organism>
<dbReference type="PANTHER" id="PTHR40980">
    <property type="entry name" value="PLUG DOMAIN-CONTAINING PROTEIN"/>
    <property type="match status" value="1"/>
</dbReference>
<comment type="subcellular location">
    <subcellularLocation>
        <location evidence="1 4">Cell outer membrane</location>
    </subcellularLocation>
</comment>
<dbReference type="Gene3D" id="2.170.130.10">
    <property type="entry name" value="TonB-dependent receptor, plug domain"/>
    <property type="match status" value="1"/>
</dbReference>
<keyword evidence="2 4" id="KW-0472">Membrane</keyword>
<evidence type="ECO:0000256" key="1">
    <source>
        <dbReference type="ARBA" id="ARBA00004442"/>
    </source>
</evidence>
<evidence type="ECO:0000259" key="6">
    <source>
        <dbReference type="Pfam" id="PF00593"/>
    </source>
</evidence>
<dbReference type="NCBIfam" id="TIGR01782">
    <property type="entry name" value="TonB-Xanth-Caul"/>
    <property type="match status" value="1"/>
</dbReference>
<keyword evidence="3" id="KW-0998">Cell outer membrane</keyword>
<dbReference type="Pfam" id="PF00593">
    <property type="entry name" value="TonB_dep_Rec_b-barrel"/>
    <property type="match status" value="1"/>
</dbReference>
<reference evidence="9" key="1">
    <citation type="journal article" date="2019" name="Int. J. Syst. Evol. Microbiol.">
        <title>The Global Catalogue of Microorganisms (GCM) 10K type strain sequencing project: providing services to taxonomists for standard genome sequencing and annotation.</title>
        <authorList>
            <consortium name="The Broad Institute Genomics Platform"/>
            <consortium name="The Broad Institute Genome Sequencing Center for Infectious Disease"/>
            <person name="Wu L."/>
            <person name="Ma J."/>
        </authorList>
    </citation>
    <scope>NUCLEOTIDE SEQUENCE [LARGE SCALE GENOMIC DNA]</scope>
    <source>
        <strain evidence="9">KCTC 42875</strain>
    </source>
</reference>
<feature type="chain" id="PRO_5047460106" evidence="5">
    <location>
        <begin position="30"/>
        <end position="993"/>
    </location>
</feature>
<dbReference type="RefSeq" id="WP_386759763.1">
    <property type="nucleotide sequence ID" value="NZ_JBHRXK010000007.1"/>
</dbReference>
<evidence type="ECO:0000313" key="9">
    <source>
        <dbReference type="Proteomes" id="UP001595740"/>
    </source>
</evidence>
<evidence type="ECO:0000256" key="5">
    <source>
        <dbReference type="SAM" id="SignalP"/>
    </source>
</evidence>
<dbReference type="Pfam" id="PF07715">
    <property type="entry name" value="Plug"/>
    <property type="match status" value="1"/>
</dbReference>
<comment type="similarity">
    <text evidence="4">Belongs to the TonB-dependent receptor family.</text>
</comment>
<evidence type="ECO:0000313" key="8">
    <source>
        <dbReference type="EMBL" id="MFC3551993.1"/>
    </source>
</evidence>
<dbReference type="Proteomes" id="UP001595740">
    <property type="component" value="Unassembled WGS sequence"/>
</dbReference>
<proteinExistence type="inferred from homology"/>
<keyword evidence="9" id="KW-1185">Reference proteome</keyword>
<dbReference type="InterPro" id="IPR010104">
    <property type="entry name" value="TonB_rcpt_bac"/>
</dbReference>